<feature type="domain" description="Immunoglobulin" evidence="7">
    <location>
        <begin position="30"/>
        <end position="132"/>
    </location>
</feature>
<feature type="domain" description="Immunoglobulin" evidence="7">
    <location>
        <begin position="325"/>
        <end position="410"/>
    </location>
</feature>
<reference evidence="8" key="1">
    <citation type="submission" date="2022-11" db="EMBL/GenBank/DDBJ databases">
        <title>Centuries of genome instability and evolution in soft-shell clam transmissible cancer (bioRxiv).</title>
        <authorList>
            <person name="Hart S.F.M."/>
            <person name="Yonemitsu M.A."/>
            <person name="Giersch R.M."/>
            <person name="Beal B.F."/>
            <person name="Arriagada G."/>
            <person name="Davis B.W."/>
            <person name="Ostrander E.A."/>
            <person name="Goff S.P."/>
            <person name="Metzger M.J."/>
        </authorList>
    </citation>
    <scope>NUCLEOTIDE SEQUENCE</scope>
    <source>
        <strain evidence="8">MELC-2E11</strain>
        <tissue evidence="8">Siphon/mantle</tissue>
    </source>
</reference>
<evidence type="ECO:0000313" key="9">
    <source>
        <dbReference type="Proteomes" id="UP001164746"/>
    </source>
</evidence>
<evidence type="ECO:0000256" key="1">
    <source>
        <dbReference type="ARBA" id="ARBA00004479"/>
    </source>
</evidence>
<dbReference type="SUPFAM" id="SSF48726">
    <property type="entry name" value="Immunoglobulin"/>
    <property type="match status" value="3"/>
</dbReference>
<dbReference type="PANTHER" id="PTHR11640">
    <property type="entry name" value="NEPHRIN"/>
    <property type="match status" value="1"/>
</dbReference>
<dbReference type="SMART" id="SM00409">
    <property type="entry name" value="IG"/>
    <property type="match status" value="2"/>
</dbReference>
<keyword evidence="9" id="KW-1185">Reference proteome</keyword>
<keyword evidence="5" id="KW-0393">Immunoglobulin domain</keyword>
<feature type="chain" id="PRO_5046054847" evidence="6">
    <location>
        <begin position="25"/>
        <end position="478"/>
    </location>
</feature>
<evidence type="ECO:0000313" key="8">
    <source>
        <dbReference type="EMBL" id="WAR20272.1"/>
    </source>
</evidence>
<evidence type="ECO:0000259" key="7">
    <source>
        <dbReference type="SMART" id="SM00409"/>
    </source>
</evidence>
<evidence type="ECO:0000256" key="2">
    <source>
        <dbReference type="ARBA" id="ARBA00023136"/>
    </source>
</evidence>
<dbReference type="PANTHER" id="PTHR11640:SF136">
    <property type="entry name" value="NEPHRIN"/>
    <property type="match status" value="1"/>
</dbReference>
<proteinExistence type="predicted"/>
<dbReference type="InterPro" id="IPR051275">
    <property type="entry name" value="Cell_adhesion_signaling"/>
</dbReference>
<evidence type="ECO:0000256" key="3">
    <source>
        <dbReference type="ARBA" id="ARBA00023157"/>
    </source>
</evidence>
<evidence type="ECO:0000256" key="4">
    <source>
        <dbReference type="ARBA" id="ARBA00023180"/>
    </source>
</evidence>
<keyword evidence="3" id="KW-1015">Disulfide bond</keyword>
<dbReference type="InterPro" id="IPR013783">
    <property type="entry name" value="Ig-like_fold"/>
</dbReference>
<sequence length="478" mass="52250">MLSLNLRITFVVIVVCRMYAGADGSVTISSSEVTVPEGLSLTLTCNYTGIDKLYVIRWTNNGKDSGHKYDITIEQSEPCTIFGKPGLDKTLFTYTCFTLTILNVTRDNQNDNLTCQANLNFNSGNSVIVSVSDAPSDPPVIEGYASGGTYNMIENSIENLTCSSSGGNPLANLTWSCFNNQMSSPIEQGRTVKRVVQWTARRNENARCTCTASHAVRPNKHQTAFVNVNILYSPSTPLFKLDNTAVGSSIRIVSDTIQTVECDSSGNPYPTTSDFTWIKGTNVVGTGPVLNWPGGVMVGDDGSYTCTVETTLTPSDQNPPKLQTFTRESALEGYSFMIQCVYSVGNPARTKSTITRLFNGTSWSGDSHTMHSINRADAGLHRCTVENTMDPTGADTQTGTDTADFEINAHPDLQTITVSYDEISLDSYTEIQESDNLGFNAAVTYEIMPVEKESTDYDALKDPVYKNTKRKNSMQKNL</sequence>
<gene>
    <name evidence="8" type="ORF">MAR_002110</name>
</gene>
<name>A0ABY7FDT1_MYAAR</name>
<dbReference type="InterPro" id="IPR036179">
    <property type="entry name" value="Ig-like_dom_sf"/>
</dbReference>
<accession>A0ABY7FDT1</accession>
<dbReference type="EMBL" id="CP111022">
    <property type="protein sequence ID" value="WAR20272.1"/>
    <property type="molecule type" value="Genomic_DNA"/>
</dbReference>
<dbReference type="InterPro" id="IPR003599">
    <property type="entry name" value="Ig_sub"/>
</dbReference>
<keyword evidence="2" id="KW-0472">Membrane</keyword>
<comment type="subcellular location">
    <subcellularLocation>
        <location evidence="1">Membrane</location>
        <topology evidence="1">Single-pass type I membrane protein</topology>
    </subcellularLocation>
</comment>
<evidence type="ECO:0000256" key="5">
    <source>
        <dbReference type="ARBA" id="ARBA00023319"/>
    </source>
</evidence>
<keyword evidence="4" id="KW-0325">Glycoprotein</keyword>
<keyword evidence="6" id="KW-0732">Signal</keyword>
<dbReference type="Proteomes" id="UP001164746">
    <property type="component" value="Chromosome 11"/>
</dbReference>
<protein>
    <submittedName>
        <fullName evidence="8">CADM4-like protein</fullName>
    </submittedName>
</protein>
<evidence type="ECO:0000256" key="6">
    <source>
        <dbReference type="SAM" id="SignalP"/>
    </source>
</evidence>
<feature type="signal peptide" evidence="6">
    <location>
        <begin position="1"/>
        <end position="24"/>
    </location>
</feature>
<dbReference type="Gene3D" id="2.60.40.10">
    <property type="entry name" value="Immunoglobulins"/>
    <property type="match status" value="2"/>
</dbReference>
<organism evidence="8 9">
    <name type="scientific">Mya arenaria</name>
    <name type="common">Soft-shell clam</name>
    <dbReference type="NCBI Taxonomy" id="6604"/>
    <lineage>
        <taxon>Eukaryota</taxon>
        <taxon>Metazoa</taxon>
        <taxon>Spiralia</taxon>
        <taxon>Lophotrochozoa</taxon>
        <taxon>Mollusca</taxon>
        <taxon>Bivalvia</taxon>
        <taxon>Autobranchia</taxon>
        <taxon>Heteroconchia</taxon>
        <taxon>Euheterodonta</taxon>
        <taxon>Imparidentia</taxon>
        <taxon>Neoheterodontei</taxon>
        <taxon>Myida</taxon>
        <taxon>Myoidea</taxon>
        <taxon>Myidae</taxon>
        <taxon>Mya</taxon>
    </lineage>
</organism>